<proteinExistence type="predicted"/>
<dbReference type="EMBL" id="MU070989">
    <property type="protein sequence ID" value="KAF5826365.1"/>
    <property type="molecule type" value="Genomic_DNA"/>
</dbReference>
<sequence>MAAMPTAATPTAIKAAKKTAQQRTMFYSNKNNMVNGEVTVGKAEKLNVTFTQQQLLNAKYTIPDGDFKYEPSYNFVKESPSLAVTKKMGAKDSLKLAYDLRGHGASAEWAHDPFTINLSSNVSKQGVAKPTLSATFENTYEF</sequence>
<name>A0ABQ7FVF8_DUNSA</name>
<keyword evidence="2" id="KW-1185">Reference proteome</keyword>
<evidence type="ECO:0000313" key="2">
    <source>
        <dbReference type="Proteomes" id="UP000815325"/>
    </source>
</evidence>
<protein>
    <recommendedName>
        <fullName evidence="3">DNRLRE domain-containing protein</fullName>
    </recommendedName>
</protein>
<comment type="caution">
    <text evidence="1">The sequence shown here is derived from an EMBL/GenBank/DDBJ whole genome shotgun (WGS) entry which is preliminary data.</text>
</comment>
<dbReference type="Proteomes" id="UP000815325">
    <property type="component" value="Unassembled WGS sequence"/>
</dbReference>
<organism evidence="1 2">
    <name type="scientific">Dunaliella salina</name>
    <name type="common">Green alga</name>
    <name type="synonym">Protococcus salinus</name>
    <dbReference type="NCBI Taxonomy" id="3046"/>
    <lineage>
        <taxon>Eukaryota</taxon>
        <taxon>Viridiplantae</taxon>
        <taxon>Chlorophyta</taxon>
        <taxon>core chlorophytes</taxon>
        <taxon>Chlorophyceae</taxon>
        <taxon>CS clade</taxon>
        <taxon>Chlamydomonadales</taxon>
        <taxon>Dunaliellaceae</taxon>
        <taxon>Dunaliella</taxon>
    </lineage>
</organism>
<evidence type="ECO:0008006" key="3">
    <source>
        <dbReference type="Google" id="ProtNLM"/>
    </source>
</evidence>
<reference evidence="1" key="1">
    <citation type="submission" date="2017-08" db="EMBL/GenBank/DDBJ databases">
        <authorList>
            <person name="Polle J.E."/>
            <person name="Barry K."/>
            <person name="Cushman J."/>
            <person name="Schmutz J."/>
            <person name="Tran D."/>
            <person name="Hathwaick L.T."/>
            <person name="Yim W.C."/>
            <person name="Jenkins J."/>
            <person name="Mckie-Krisberg Z.M."/>
            <person name="Prochnik S."/>
            <person name="Lindquist E."/>
            <person name="Dockter R.B."/>
            <person name="Adam C."/>
            <person name="Molina H."/>
            <person name="Bunkerborg J."/>
            <person name="Jin E."/>
            <person name="Buchheim M."/>
            <person name="Magnuson J."/>
        </authorList>
    </citation>
    <scope>NUCLEOTIDE SEQUENCE</scope>
    <source>
        <strain evidence="1">CCAP 19/18</strain>
    </source>
</reference>
<gene>
    <name evidence="1" type="ORF">DUNSADRAFT_3392</name>
</gene>
<evidence type="ECO:0000313" key="1">
    <source>
        <dbReference type="EMBL" id="KAF5826365.1"/>
    </source>
</evidence>
<accession>A0ABQ7FVF8</accession>